<name>A0A5B7GK98_PORTR</name>
<proteinExistence type="predicted"/>
<organism evidence="1 2">
    <name type="scientific">Portunus trituberculatus</name>
    <name type="common">Swimming crab</name>
    <name type="synonym">Neptunus trituberculatus</name>
    <dbReference type="NCBI Taxonomy" id="210409"/>
    <lineage>
        <taxon>Eukaryota</taxon>
        <taxon>Metazoa</taxon>
        <taxon>Ecdysozoa</taxon>
        <taxon>Arthropoda</taxon>
        <taxon>Crustacea</taxon>
        <taxon>Multicrustacea</taxon>
        <taxon>Malacostraca</taxon>
        <taxon>Eumalacostraca</taxon>
        <taxon>Eucarida</taxon>
        <taxon>Decapoda</taxon>
        <taxon>Pleocyemata</taxon>
        <taxon>Brachyura</taxon>
        <taxon>Eubrachyura</taxon>
        <taxon>Portunoidea</taxon>
        <taxon>Portunidae</taxon>
        <taxon>Portuninae</taxon>
        <taxon>Portunus</taxon>
    </lineage>
</organism>
<dbReference type="Proteomes" id="UP000324222">
    <property type="component" value="Unassembled WGS sequence"/>
</dbReference>
<keyword evidence="2" id="KW-1185">Reference proteome</keyword>
<evidence type="ECO:0000313" key="2">
    <source>
        <dbReference type="Proteomes" id="UP000324222"/>
    </source>
</evidence>
<evidence type="ECO:0000313" key="1">
    <source>
        <dbReference type="EMBL" id="MPC57999.1"/>
    </source>
</evidence>
<dbReference type="AlphaFoldDB" id="A0A5B7GK98"/>
<reference evidence="1 2" key="1">
    <citation type="submission" date="2019-05" db="EMBL/GenBank/DDBJ databases">
        <title>Another draft genome of Portunus trituberculatus and its Hox gene families provides insights of decapod evolution.</title>
        <authorList>
            <person name="Jeong J.-H."/>
            <person name="Song I."/>
            <person name="Kim S."/>
            <person name="Choi T."/>
            <person name="Kim D."/>
            <person name="Ryu S."/>
            <person name="Kim W."/>
        </authorList>
    </citation>
    <scope>NUCLEOTIDE SEQUENCE [LARGE SCALE GENOMIC DNA]</scope>
    <source>
        <tissue evidence="1">Muscle</tissue>
    </source>
</reference>
<dbReference type="EMBL" id="VSRR010015267">
    <property type="protein sequence ID" value="MPC57999.1"/>
    <property type="molecule type" value="Genomic_DNA"/>
</dbReference>
<accession>A0A5B7GK98</accession>
<protein>
    <submittedName>
        <fullName evidence="1">Uncharacterized protein</fullName>
    </submittedName>
</protein>
<sequence>MAIFQRHRNNQHGSQGYELRCFAWLALNTRIVDRYEWIVADEEPDGKFFVLCSPCSQNKHESPMSPESASVQAMLNEMMRSGRPYRLTFLCQVPLLEVSVSVPRPLSSARCVAALNATWVPNTT</sequence>
<comment type="caution">
    <text evidence="1">The sequence shown here is derived from an EMBL/GenBank/DDBJ whole genome shotgun (WGS) entry which is preliminary data.</text>
</comment>
<gene>
    <name evidence="1" type="ORF">E2C01_051991</name>
</gene>